<dbReference type="VEuPathDB" id="AmoebaDB:NfTy_068400"/>
<dbReference type="InterPro" id="IPR019734">
    <property type="entry name" value="TPR_rpt"/>
</dbReference>
<dbReference type="PROSITE" id="PS50005">
    <property type="entry name" value="TPR"/>
    <property type="match status" value="1"/>
</dbReference>
<feature type="compositionally biased region" description="Low complexity" evidence="2">
    <location>
        <begin position="11"/>
        <end position="22"/>
    </location>
</feature>
<keyword evidence="3" id="KW-1133">Transmembrane helix</keyword>
<dbReference type="InterPro" id="IPR029787">
    <property type="entry name" value="Nucleotide_cyclase"/>
</dbReference>
<accession>A0A6A5BVE2</accession>
<feature type="transmembrane region" description="Helical" evidence="3">
    <location>
        <begin position="395"/>
        <end position="415"/>
    </location>
</feature>
<dbReference type="Proteomes" id="UP000444721">
    <property type="component" value="Unassembled WGS sequence"/>
</dbReference>
<dbReference type="OrthoDB" id="10377528at2759"/>
<dbReference type="AlphaFoldDB" id="A0A6A5BVE2"/>
<keyword evidence="3" id="KW-0812">Transmembrane</keyword>
<feature type="repeat" description="TPR" evidence="1">
    <location>
        <begin position="820"/>
        <end position="853"/>
    </location>
</feature>
<proteinExistence type="predicted"/>
<sequence>MTRVYPQPAITSTPSSTSVQTPLKGTGSTFEIRRIEHSQEEDTTDKAPSVTASSTTASEPWSENSLSSSLFKSIKFCLIMLISTLIVVSVVLLSATWLSTFGPTLVSLSNEDRDYEARNIIGFVEQTIQQIAASSRDIQQQLIGDDLDIYNGPVVEKKMYSAYKSGQKNSGGVAISSYIGDELNYCFGIISWTNETAALFNITRENQKIYYCDSPLSTHKECNRNQRPDEVAGSFDLSNLISLCNQYPGEQVFSESYADPAMGMYTFISLVNCVPKLNNDSSNHRNSNFTFYYGNDMTTGSISKFLKDSAEEMGGHARSFIIETSTEFLIALDNFADVKLTEWNPKDGSLIRKTFNNVDDSEIIYFSKTALTSLSLNHFSQLECNVLTTTKDSQYFIIVYRLCVMHLDWTIVLTVPQWAYMKPIAIAVIVAVGVSIVIVVLGIILAVIFSLKISSPIYNLIELFESVANMDLDNLDISPSNFFEIRALQKQFSSMIKRMKLYRSFIPSHLLADVEKCLQDNVERPPIANSSSSQNNVIEKQSSNRVFSIISSGKQSSFGKKNSKKKIQFSKEANHKFSLYLEIKYVTMVQLLLDGLNGWIHTITPNETVSLLSDVCDQVNSVSRAAGANQISPLEYESLILAFNATSGQPNHEEKAASFCNLLLEKLLNLKTAKWKSRESVQRRPELLNMMSFRFAILATECYLGNVGTSNSKVFTLLSSGKTNLNTMTTVAKNLEIPIVCSENVRHACLNLFQTRYVDTKNFIEDTHISYQQPNTQEFEASRPHPNPEQPTSIYQLGLSLQSSEDEWMYELADAEKKDEWNMYNMACSLFMENNTSQALHLFEQYLKINPNDKPTQQMIQLCKKSINSNKTY</sequence>
<evidence type="ECO:0000313" key="5">
    <source>
        <dbReference type="Proteomes" id="UP000444721"/>
    </source>
</evidence>
<dbReference type="RefSeq" id="XP_044561622.1">
    <property type="nucleotide sequence ID" value="XM_044707594.1"/>
</dbReference>
<dbReference type="EMBL" id="VFQX01000036">
    <property type="protein sequence ID" value="KAF0976909.1"/>
    <property type="molecule type" value="Genomic_DNA"/>
</dbReference>
<feature type="compositionally biased region" description="Low complexity" evidence="2">
    <location>
        <begin position="47"/>
        <end position="63"/>
    </location>
</feature>
<reference evidence="4 5" key="1">
    <citation type="journal article" date="2019" name="Sci. Rep.">
        <title>Nanopore sequencing improves the draft genome of the human pathogenic amoeba Naegleria fowleri.</title>
        <authorList>
            <person name="Liechti N."/>
            <person name="Schurch N."/>
            <person name="Bruggmann R."/>
            <person name="Wittwer M."/>
        </authorList>
    </citation>
    <scope>NUCLEOTIDE SEQUENCE [LARGE SCALE GENOMIC DNA]</scope>
    <source>
        <strain evidence="4 5">ATCC 30894</strain>
    </source>
</reference>
<evidence type="ECO:0000256" key="3">
    <source>
        <dbReference type="SAM" id="Phobius"/>
    </source>
</evidence>
<dbReference type="Gene3D" id="1.25.40.10">
    <property type="entry name" value="Tetratricopeptide repeat domain"/>
    <property type="match status" value="1"/>
</dbReference>
<dbReference type="InterPro" id="IPR011990">
    <property type="entry name" value="TPR-like_helical_dom_sf"/>
</dbReference>
<feature type="compositionally biased region" description="Basic and acidic residues" evidence="2">
    <location>
        <begin position="31"/>
        <end position="40"/>
    </location>
</feature>
<dbReference type="GeneID" id="68111422"/>
<feature type="transmembrane region" description="Helical" evidence="3">
    <location>
        <begin position="424"/>
        <end position="451"/>
    </location>
</feature>
<keyword evidence="5" id="KW-1185">Reference proteome</keyword>
<evidence type="ECO:0000256" key="2">
    <source>
        <dbReference type="SAM" id="MobiDB-lite"/>
    </source>
</evidence>
<gene>
    <name evidence="4" type="ORF">FDP41_004204</name>
</gene>
<dbReference type="Gene3D" id="3.30.70.1230">
    <property type="entry name" value="Nucleotide cyclase"/>
    <property type="match status" value="1"/>
</dbReference>
<keyword evidence="3" id="KW-0472">Membrane</keyword>
<dbReference type="Gene3D" id="6.10.340.10">
    <property type="match status" value="1"/>
</dbReference>
<dbReference type="VEuPathDB" id="AmoebaDB:FDP41_004204"/>
<feature type="region of interest" description="Disordered" evidence="2">
    <location>
        <begin position="1"/>
        <end position="63"/>
    </location>
</feature>
<evidence type="ECO:0000256" key="1">
    <source>
        <dbReference type="PROSITE-ProRule" id="PRU00339"/>
    </source>
</evidence>
<comment type="caution">
    <text evidence="4">The sequence shown here is derived from an EMBL/GenBank/DDBJ whole genome shotgun (WGS) entry which is preliminary data.</text>
</comment>
<evidence type="ECO:0000313" key="4">
    <source>
        <dbReference type="EMBL" id="KAF0976909.1"/>
    </source>
</evidence>
<dbReference type="VEuPathDB" id="AmoebaDB:NF0041620"/>
<name>A0A6A5BVE2_NAEFO</name>
<feature type="transmembrane region" description="Helical" evidence="3">
    <location>
        <begin position="76"/>
        <end position="98"/>
    </location>
</feature>
<dbReference type="SUPFAM" id="SSF48452">
    <property type="entry name" value="TPR-like"/>
    <property type="match status" value="1"/>
</dbReference>
<organism evidence="4 5">
    <name type="scientific">Naegleria fowleri</name>
    <name type="common">Brain eating amoeba</name>
    <dbReference type="NCBI Taxonomy" id="5763"/>
    <lineage>
        <taxon>Eukaryota</taxon>
        <taxon>Discoba</taxon>
        <taxon>Heterolobosea</taxon>
        <taxon>Tetramitia</taxon>
        <taxon>Eutetramitia</taxon>
        <taxon>Vahlkampfiidae</taxon>
        <taxon>Naegleria</taxon>
    </lineage>
</organism>
<keyword evidence="1" id="KW-0802">TPR repeat</keyword>
<protein>
    <submittedName>
        <fullName evidence="4">Uncharacterized protein</fullName>
    </submittedName>
</protein>